<evidence type="ECO:0008006" key="4">
    <source>
        <dbReference type="Google" id="ProtNLM"/>
    </source>
</evidence>
<dbReference type="AlphaFoldDB" id="A0A0G1GHC2"/>
<organism evidence="2 3">
    <name type="scientific">Candidatus Gottesmanbacteria bacterium GW2011_GWA2_43_14</name>
    <dbReference type="NCBI Taxonomy" id="1618443"/>
    <lineage>
        <taxon>Bacteria</taxon>
        <taxon>Candidatus Gottesmaniibacteriota</taxon>
    </lineage>
</organism>
<comment type="caution">
    <text evidence="2">The sequence shown here is derived from an EMBL/GenBank/DDBJ whole genome shotgun (WGS) entry which is preliminary data.</text>
</comment>
<sequence length="644" mass="67852">MTDRKNCGQSIIELLIAVALMTLLFPAIFSGIIASREGRGQLSQRLEAQTLVREAEEAVRIIRERDWQEIGTNGLYHPEVSGTSFVLATGSESINGFTRSLTIEDAYRDSSGAIKSAGLADPSTKKITAEVSWVLPHPGDISQTFYLARFQNNLSYTETTVVDFEQGSISGAVISADLGGEIMLGSGGVAGWCNPNLTIQSVDLPKNGVANAVSAIEGQVVSGTGNNASGVSFAHVDISNPPSPAPPVGTINGTFDGYKTNGVFGEESYAYLTTDTNAKEIIIIDLENQDAYGKFAEVGFFDAPGISDGESIYTSGNIGFATVADTLYTFDISSKIGSRPQLGSVSLAGTGEKVVVVGNYAYVAVNSASTQMQIIEVSPDGRTLNVVGWTNLSASGGKDVFINSSASRAYLAIEASASAPEFFVLNIEEKTGLRPVTAVYEAGGMDPTGITVVPGNRAILVGRGGEEYQVVNISRESVNPPLTKCGGFNIDSGVNGVSSVTEADGDNYSYIITGDASAELKIIAGGPGGEFSPSGTFESAPFDAGRTVAFNRLDFTFDRPTQTVLTLQVASAEAVNNNCQEAEYSFVGPDGQTDTYFNASAAIPGVTYLPYINPGRCFRYRANLSSADNLLSPVLYDVSINYSL</sequence>
<reference evidence="2 3" key="1">
    <citation type="journal article" date="2015" name="Nature">
        <title>rRNA introns, odd ribosomes, and small enigmatic genomes across a large radiation of phyla.</title>
        <authorList>
            <person name="Brown C.T."/>
            <person name="Hug L.A."/>
            <person name="Thomas B.C."/>
            <person name="Sharon I."/>
            <person name="Castelle C.J."/>
            <person name="Singh A."/>
            <person name="Wilkins M.J."/>
            <person name="Williams K.H."/>
            <person name="Banfield J.F."/>
        </authorList>
    </citation>
    <scope>NUCLEOTIDE SEQUENCE [LARGE SCALE GENOMIC DNA]</scope>
</reference>
<evidence type="ECO:0000256" key="1">
    <source>
        <dbReference type="SAM" id="Phobius"/>
    </source>
</evidence>
<keyword evidence="1" id="KW-1133">Transmembrane helix</keyword>
<gene>
    <name evidence="2" type="ORF">UV73_C0003G0125</name>
</gene>
<evidence type="ECO:0000313" key="3">
    <source>
        <dbReference type="Proteomes" id="UP000034894"/>
    </source>
</evidence>
<feature type="transmembrane region" description="Helical" evidence="1">
    <location>
        <begin position="12"/>
        <end position="34"/>
    </location>
</feature>
<dbReference type="Proteomes" id="UP000034894">
    <property type="component" value="Unassembled WGS sequence"/>
</dbReference>
<protein>
    <recommendedName>
        <fullName evidence="4">LVIVD repeat protein</fullName>
    </recommendedName>
</protein>
<proteinExistence type="predicted"/>
<dbReference type="STRING" id="1618443.UV73_C0003G0125"/>
<accession>A0A0G1GHC2</accession>
<keyword evidence="1" id="KW-0472">Membrane</keyword>
<dbReference type="EMBL" id="LCFP01000003">
    <property type="protein sequence ID" value="KKS98183.1"/>
    <property type="molecule type" value="Genomic_DNA"/>
</dbReference>
<evidence type="ECO:0000313" key="2">
    <source>
        <dbReference type="EMBL" id="KKS98183.1"/>
    </source>
</evidence>
<name>A0A0G1GHC2_9BACT</name>
<keyword evidence="1" id="KW-0812">Transmembrane</keyword>
<dbReference type="PATRIC" id="fig|1618443.3.peg.572"/>